<evidence type="ECO:0000313" key="1">
    <source>
        <dbReference type="EnsemblPlants" id="OMERI09G14440.1"/>
    </source>
</evidence>
<keyword evidence="2" id="KW-1185">Reference proteome</keyword>
<dbReference type="Proteomes" id="UP000008021">
    <property type="component" value="Chromosome 9"/>
</dbReference>
<dbReference type="InterPro" id="IPR012871">
    <property type="entry name" value="DUF1668_ORYSA"/>
</dbReference>
<dbReference type="AlphaFoldDB" id="A0A0E0EUS0"/>
<sequence length="183" mass="20075">MRQLPGDGGSWRVILVLEPPLGGSGGDYCRKPATLVTAYVTIGRHAWVSIAGEGTFSLDAGGTASWRKEESWELPLHGQVMYMPELGVTIGLGRGPSLYGGVQLCLCARNVEARPPVIRQSWNKTFLRELVDVHSSDDQAGNLVYLGNGRFCICWVTGVEHDRPETYGIGKENIMTYVCLFNM</sequence>
<reference evidence="1" key="1">
    <citation type="submission" date="2015-04" db="UniProtKB">
        <authorList>
            <consortium name="EnsemblPlants"/>
        </authorList>
    </citation>
    <scope>IDENTIFICATION</scope>
</reference>
<protein>
    <recommendedName>
        <fullName evidence="3">DUF1618 domain-containing protein</fullName>
    </recommendedName>
</protein>
<proteinExistence type="predicted"/>
<dbReference type="Gramene" id="OMERI09G14440.1">
    <property type="protein sequence ID" value="OMERI09G14440.1"/>
    <property type="gene ID" value="OMERI09G14440"/>
</dbReference>
<evidence type="ECO:0000313" key="2">
    <source>
        <dbReference type="Proteomes" id="UP000008021"/>
    </source>
</evidence>
<dbReference type="PANTHER" id="PTHR33085">
    <property type="entry name" value="OS12G0113100 PROTEIN-RELATED"/>
    <property type="match status" value="1"/>
</dbReference>
<organism evidence="1">
    <name type="scientific">Oryza meridionalis</name>
    <dbReference type="NCBI Taxonomy" id="40149"/>
    <lineage>
        <taxon>Eukaryota</taxon>
        <taxon>Viridiplantae</taxon>
        <taxon>Streptophyta</taxon>
        <taxon>Embryophyta</taxon>
        <taxon>Tracheophyta</taxon>
        <taxon>Spermatophyta</taxon>
        <taxon>Magnoliopsida</taxon>
        <taxon>Liliopsida</taxon>
        <taxon>Poales</taxon>
        <taxon>Poaceae</taxon>
        <taxon>BOP clade</taxon>
        <taxon>Oryzoideae</taxon>
        <taxon>Oryzeae</taxon>
        <taxon>Oryzinae</taxon>
        <taxon>Oryza</taxon>
    </lineage>
</organism>
<dbReference type="PANTHER" id="PTHR33085:SF64">
    <property type="entry name" value="OS09G0555900 PROTEIN"/>
    <property type="match status" value="1"/>
</dbReference>
<dbReference type="EnsemblPlants" id="OMERI09G14440.1">
    <property type="protein sequence ID" value="OMERI09G14440.1"/>
    <property type="gene ID" value="OMERI09G14440"/>
</dbReference>
<evidence type="ECO:0008006" key="3">
    <source>
        <dbReference type="Google" id="ProtNLM"/>
    </source>
</evidence>
<name>A0A0E0EUS0_9ORYZ</name>
<accession>A0A0E0EUS0</accession>
<dbReference type="HOGENOM" id="CLU_1477388_0_0_1"/>
<dbReference type="Pfam" id="PF07893">
    <property type="entry name" value="DUF1668"/>
    <property type="match status" value="1"/>
</dbReference>
<reference evidence="1" key="2">
    <citation type="submission" date="2018-05" db="EMBL/GenBank/DDBJ databases">
        <title>OmerRS3 (Oryza meridionalis Reference Sequence Version 3).</title>
        <authorList>
            <person name="Zhang J."/>
            <person name="Kudrna D."/>
            <person name="Lee S."/>
            <person name="Talag J."/>
            <person name="Welchert J."/>
            <person name="Wing R.A."/>
        </authorList>
    </citation>
    <scope>NUCLEOTIDE SEQUENCE [LARGE SCALE GENOMIC DNA]</scope>
    <source>
        <strain evidence="1">cv. OR44</strain>
    </source>
</reference>